<keyword evidence="1" id="KW-0812">Transmembrane</keyword>
<feature type="domain" description="HTH cro/C1-type" evidence="2">
    <location>
        <begin position="19"/>
        <end position="79"/>
    </location>
</feature>
<dbReference type="Gene3D" id="1.10.260.40">
    <property type="entry name" value="lambda repressor-like DNA-binding domains"/>
    <property type="match status" value="1"/>
</dbReference>
<dbReference type="Proteomes" id="UP000178109">
    <property type="component" value="Unassembled WGS sequence"/>
</dbReference>
<keyword evidence="1" id="KW-0472">Membrane</keyword>
<dbReference type="PROSITE" id="PS50943">
    <property type="entry name" value="HTH_CROC1"/>
    <property type="match status" value="1"/>
</dbReference>
<dbReference type="AlphaFoldDB" id="A0A1G2BT52"/>
<evidence type="ECO:0000256" key="1">
    <source>
        <dbReference type="SAM" id="Phobius"/>
    </source>
</evidence>
<dbReference type="InterPro" id="IPR013783">
    <property type="entry name" value="Ig-like_fold"/>
</dbReference>
<dbReference type="Gene3D" id="2.60.40.10">
    <property type="entry name" value="Immunoglobulins"/>
    <property type="match status" value="1"/>
</dbReference>
<dbReference type="InterPro" id="IPR010982">
    <property type="entry name" value="Lambda_DNA-bd_dom_sf"/>
</dbReference>
<gene>
    <name evidence="3" type="ORF">A3H70_00055</name>
</gene>
<evidence type="ECO:0000313" key="3">
    <source>
        <dbReference type="EMBL" id="OGY91407.1"/>
    </source>
</evidence>
<dbReference type="EMBL" id="MHKO01000047">
    <property type="protein sequence ID" value="OGY91407.1"/>
    <property type="molecule type" value="Genomic_DNA"/>
</dbReference>
<dbReference type="GO" id="GO:0003677">
    <property type="term" value="F:DNA binding"/>
    <property type="evidence" value="ECO:0007669"/>
    <property type="project" value="InterPro"/>
</dbReference>
<organism evidence="3 4">
    <name type="scientific">Candidatus Komeilibacteria bacterium RIFCSPLOWO2_02_FULL_48_11</name>
    <dbReference type="NCBI Taxonomy" id="1798553"/>
    <lineage>
        <taxon>Bacteria</taxon>
        <taxon>Candidatus Komeiliibacteriota</taxon>
    </lineage>
</organism>
<dbReference type="CDD" id="cd00093">
    <property type="entry name" value="HTH_XRE"/>
    <property type="match status" value="1"/>
</dbReference>
<protein>
    <recommendedName>
        <fullName evidence="2">HTH cro/C1-type domain-containing protein</fullName>
    </recommendedName>
</protein>
<accession>A0A1G2BT52</accession>
<reference evidence="3 4" key="1">
    <citation type="journal article" date="2016" name="Nat. Commun.">
        <title>Thousands of microbial genomes shed light on interconnected biogeochemical processes in an aquifer system.</title>
        <authorList>
            <person name="Anantharaman K."/>
            <person name="Brown C.T."/>
            <person name="Hug L.A."/>
            <person name="Sharon I."/>
            <person name="Castelle C.J."/>
            <person name="Probst A.J."/>
            <person name="Thomas B.C."/>
            <person name="Singh A."/>
            <person name="Wilkins M.J."/>
            <person name="Karaoz U."/>
            <person name="Brodie E.L."/>
            <person name="Williams K.H."/>
            <person name="Hubbard S.S."/>
            <person name="Banfield J.F."/>
        </authorList>
    </citation>
    <scope>NUCLEOTIDE SEQUENCE [LARGE SCALE GENOMIC DNA]</scope>
</reference>
<feature type="transmembrane region" description="Helical" evidence="1">
    <location>
        <begin position="106"/>
        <end position="127"/>
    </location>
</feature>
<dbReference type="PANTHER" id="PTHR34475">
    <property type="match status" value="1"/>
</dbReference>
<comment type="caution">
    <text evidence="3">The sequence shown here is derived from an EMBL/GenBank/DDBJ whole genome shotgun (WGS) entry which is preliminary data.</text>
</comment>
<dbReference type="InterPro" id="IPR001387">
    <property type="entry name" value="Cro/C1-type_HTH"/>
</dbReference>
<evidence type="ECO:0000259" key="2">
    <source>
        <dbReference type="PROSITE" id="PS50943"/>
    </source>
</evidence>
<dbReference type="PANTHER" id="PTHR34475:SF1">
    <property type="entry name" value="CYTOSKELETON PROTEIN RODZ"/>
    <property type="match status" value="1"/>
</dbReference>
<proteinExistence type="predicted"/>
<dbReference type="Pfam" id="PF13413">
    <property type="entry name" value="HTH_25"/>
    <property type="match status" value="1"/>
</dbReference>
<name>A0A1G2BT52_9BACT</name>
<dbReference type="SUPFAM" id="SSF47413">
    <property type="entry name" value="lambda repressor-like DNA-binding domains"/>
    <property type="match status" value="1"/>
</dbReference>
<evidence type="ECO:0000313" key="4">
    <source>
        <dbReference type="Proteomes" id="UP000178109"/>
    </source>
</evidence>
<dbReference type="SMART" id="SM00530">
    <property type="entry name" value="HTH_XRE"/>
    <property type="match status" value="1"/>
</dbReference>
<sequence length="236" mass="26208">MTRFISKPILTTQTTGERLAKVRAGNNLLLTEVARRIGIKTYYLQAIETGQYGELPGDIYTLEFVKTYARFLRLDAAEIVSRYVIERERYTPKAAKKEPIRHWPKVATVFKTAFSMAAAGALVYALILSRALMLPPKLEVFSPAVYYESTGSLVVLSGQTEPGSKVFVNNKEIRLDEQGSFNETFNLSPGLSLLKITAQDKRGRIATLYRTIRTGAAVAGESVSRTLFYGPMASPN</sequence>
<dbReference type="STRING" id="1798553.A3H70_00055"/>
<dbReference type="InterPro" id="IPR050400">
    <property type="entry name" value="Bact_Cytoskel_RodZ"/>
</dbReference>
<keyword evidence="1" id="KW-1133">Transmembrane helix</keyword>